<accession>A0A974NRI1</accession>
<dbReference type="RefSeq" id="WP_040374416.1">
    <property type="nucleotide sequence ID" value="NZ_CP068053.1"/>
</dbReference>
<gene>
    <name evidence="2" type="ORF">I6J18_11725</name>
</gene>
<dbReference type="Proteomes" id="UP000595254">
    <property type="component" value="Chromosome"/>
</dbReference>
<evidence type="ECO:0000313" key="2">
    <source>
        <dbReference type="EMBL" id="QQT02438.1"/>
    </source>
</evidence>
<protein>
    <recommendedName>
        <fullName evidence="1">Helix-turn-helix domain-containing protein</fullName>
    </recommendedName>
</protein>
<dbReference type="KEGG" id="ppsr:I6J18_11725"/>
<dbReference type="EMBL" id="CP068053">
    <property type="protein sequence ID" value="QQT02438.1"/>
    <property type="molecule type" value="Genomic_DNA"/>
</dbReference>
<organism evidence="2 3">
    <name type="scientific">Peribacillus psychrosaccharolyticus</name>
    <name type="common">Bacillus psychrosaccharolyticus</name>
    <dbReference type="NCBI Taxonomy" id="1407"/>
    <lineage>
        <taxon>Bacteria</taxon>
        <taxon>Bacillati</taxon>
        <taxon>Bacillota</taxon>
        <taxon>Bacilli</taxon>
        <taxon>Bacillales</taxon>
        <taxon>Bacillaceae</taxon>
        <taxon>Peribacillus</taxon>
    </lineage>
</organism>
<sequence length="80" mass="9443">MINLFKQQPNLDDKNILSSSDACQEWGIEASTLRKRIDDFPYGTIRKFGTSWVVTREGMYAVFGEKRINRSYFSWKSKRE</sequence>
<proteinExistence type="predicted"/>
<feature type="domain" description="Helix-turn-helix" evidence="1">
    <location>
        <begin position="13"/>
        <end position="67"/>
    </location>
</feature>
<reference evidence="2 3" key="1">
    <citation type="submission" date="2021-01" db="EMBL/GenBank/DDBJ databases">
        <title>FDA dAtabase for Regulatory Grade micrObial Sequences (FDA-ARGOS): Supporting development and validation of Infectious Disease Dx tests.</title>
        <authorList>
            <person name="Nelson B."/>
            <person name="Plummer A."/>
            <person name="Tallon L."/>
            <person name="Sadzewicz L."/>
            <person name="Zhao X."/>
            <person name="Boylan J."/>
            <person name="Ott S."/>
            <person name="Bowen H."/>
            <person name="Vavikolanu K."/>
            <person name="Mehta A."/>
            <person name="Aluvathingal J."/>
            <person name="Nadendla S."/>
            <person name="Myers T."/>
            <person name="Yan Y."/>
            <person name="Sichtig H."/>
        </authorList>
    </citation>
    <scope>NUCLEOTIDE SEQUENCE [LARGE SCALE GENOMIC DNA]</scope>
    <source>
        <strain evidence="2 3">FDAARGOS_1161</strain>
    </source>
</reference>
<dbReference type="AlphaFoldDB" id="A0A974NRI1"/>
<dbReference type="Pfam" id="PF20038">
    <property type="entry name" value="HTH_59"/>
    <property type="match status" value="1"/>
</dbReference>
<keyword evidence="3" id="KW-1185">Reference proteome</keyword>
<evidence type="ECO:0000313" key="3">
    <source>
        <dbReference type="Proteomes" id="UP000595254"/>
    </source>
</evidence>
<evidence type="ECO:0000259" key="1">
    <source>
        <dbReference type="Pfam" id="PF20038"/>
    </source>
</evidence>
<dbReference type="InterPro" id="IPR045403">
    <property type="entry name" value="HTH_59_Firmicutes_type"/>
</dbReference>
<name>A0A974NRI1_PERPY</name>